<dbReference type="RefSeq" id="WP_214655234.1">
    <property type="nucleotide sequence ID" value="NZ_RDOM01000626.1"/>
</dbReference>
<dbReference type="InterPro" id="IPR048061">
    <property type="entry name" value="GmtX-like"/>
</dbReference>
<gene>
    <name evidence="1" type="ORF">EAY07_23235</name>
</gene>
<comment type="caution">
    <text evidence="1">The sequence shown here is derived from an EMBL/GenBank/DDBJ whole genome shotgun (WGS) entry which is preliminary data.</text>
</comment>
<dbReference type="Proteomes" id="UP000722957">
    <property type="component" value="Unassembled WGS sequence"/>
</dbReference>
<feature type="non-terminal residue" evidence="1">
    <location>
        <position position="118"/>
    </location>
</feature>
<dbReference type="NCBIfam" id="NF040692">
    <property type="entry name" value="recomb_assoc"/>
    <property type="match status" value="1"/>
</dbReference>
<organism evidence="1 2">
    <name type="scientific">Vibrio anguillarum</name>
    <name type="common">Listonella anguillarum</name>
    <dbReference type="NCBI Taxonomy" id="55601"/>
    <lineage>
        <taxon>Bacteria</taxon>
        <taxon>Pseudomonadati</taxon>
        <taxon>Pseudomonadota</taxon>
        <taxon>Gammaproteobacteria</taxon>
        <taxon>Vibrionales</taxon>
        <taxon>Vibrionaceae</taxon>
        <taxon>Vibrio</taxon>
    </lineage>
</organism>
<dbReference type="AlphaFoldDB" id="A0ABD4KWM3"/>
<sequence>MNSSKNYIREAYEAILNKANSNKSKKSLALINEICLEQLQSGEKNFSISNIGAISTIKGGPNTGAIRNKTGHLYKDLIKVYAESIDKPKLPVAKRNEHGWVDDIESSTARWLVRDLIS</sequence>
<protein>
    <submittedName>
        <fullName evidence="1">Uncharacterized protein</fullName>
    </submittedName>
</protein>
<evidence type="ECO:0000313" key="2">
    <source>
        <dbReference type="Proteomes" id="UP000722957"/>
    </source>
</evidence>
<dbReference type="EMBL" id="RDOM01000626">
    <property type="protein sequence ID" value="MBF4274864.1"/>
    <property type="molecule type" value="Genomic_DNA"/>
</dbReference>
<reference evidence="1 2" key="1">
    <citation type="journal article" date="2021" name="PeerJ">
        <title>Analysis of 44 Vibrio anguillarum genomes reveals high genetic diversity.</title>
        <authorList>
            <person name="Hansen M.J."/>
            <person name="Dalsgaard I."/>
        </authorList>
    </citation>
    <scope>NUCLEOTIDE SEQUENCE [LARGE SCALE GENOMIC DNA]</scope>
    <source>
        <strain evidence="1 2">17-16730-2A</strain>
    </source>
</reference>
<proteinExistence type="predicted"/>
<name>A0ABD4KWM3_VIBAN</name>
<accession>A0ABD4KWM3</accession>
<evidence type="ECO:0000313" key="1">
    <source>
        <dbReference type="EMBL" id="MBF4274864.1"/>
    </source>
</evidence>